<evidence type="ECO:0000259" key="5">
    <source>
        <dbReference type="PROSITE" id="PS01124"/>
    </source>
</evidence>
<feature type="domain" description="HTH araC/xylS-type" evidence="5">
    <location>
        <begin position="631"/>
        <end position="729"/>
    </location>
</feature>
<keyword evidence="4" id="KW-0812">Transmembrane</keyword>
<keyword evidence="1" id="KW-0805">Transcription regulation</keyword>
<dbReference type="GO" id="GO:0003700">
    <property type="term" value="F:DNA-binding transcription factor activity"/>
    <property type="evidence" value="ECO:0007669"/>
    <property type="project" value="InterPro"/>
</dbReference>
<protein>
    <submittedName>
        <fullName evidence="6">AraC family transcriptional regulator</fullName>
    </submittedName>
</protein>
<gene>
    <name evidence="6" type="ORF">IDH45_08195</name>
</gene>
<dbReference type="PANTHER" id="PTHR43280:SF2">
    <property type="entry name" value="HTH-TYPE TRANSCRIPTIONAL REGULATOR EXSA"/>
    <property type="match status" value="1"/>
</dbReference>
<dbReference type="SUPFAM" id="SSF46689">
    <property type="entry name" value="Homeodomain-like"/>
    <property type="match status" value="2"/>
</dbReference>
<dbReference type="GO" id="GO:0043565">
    <property type="term" value="F:sequence-specific DNA binding"/>
    <property type="evidence" value="ECO:0007669"/>
    <property type="project" value="InterPro"/>
</dbReference>
<evidence type="ECO:0000313" key="7">
    <source>
        <dbReference type="Proteomes" id="UP000639396"/>
    </source>
</evidence>
<feature type="transmembrane region" description="Helical" evidence="4">
    <location>
        <begin position="21"/>
        <end position="41"/>
    </location>
</feature>
<dbReference type="Gene3D" id="1.10.10.60">
    <property type="entry name" value="Homeodomain-like"/>
    <property type="match status" value="2"/>
</dbReference>
<evidence type="ECO:0000256" key="4">
    <source>
        <dbReference type="SAM" id="Phobius"/>
    </source>
</evidence>
<comment type="caution">
    <text evidence="6">The sequence shown here is derived from an EMBL/GenBank/DDBJ whole genome shotgun (WGS) entry which is preliminary data.</text>
</comment>
<evidence type="ECO:0000256" key="1">
    <source>
        <dbReference type="ARBA" id="ARBA00023015"/>
    </source>
</evidence>
<dbReference type="InterPro" id="IPR020449">
    <property type="entry name" value="Tscrpt_reg_AraC-type_HTH"/>
</dbReference>
<dbReference type="InterPro" id="IPR009057">
    <property type="entry name" value="Homeodomain-like_sf"/>
</dbReference>
<dbReference type="PROSITE" id="PS01124">
    <property type="entry name" value="HTH_ARAC_FAMILY_2"/>
    <property type="match status" value="1"/>
</dbReference>
<evidence type="ECO:0000313" key="6">
    <source>
        <dbReference type="EMBL" id="MBD2861958.1"/>
    </source>
</evidence>
<keyword evidence="2" id="KW-0238">DNA-binding</keyword>
<name>A0A927C5X4_9BACL</name>
<feature type="transmembrane region" description="Helical" evidence="4">
    <location>
        <begin position="303"/>
        <end position="323"/>
    </location>
</feature>
<dbReference type="PROSITE" id="PS51257">
    <property type="entry name" value="PROKAR_LIPOPROTEIN"/>
    <property type="match status" value="1"/>
</dbReference>
<organism evidence="6 7">
    <name type="scientific">Paenibacillus oceani</name>
    <dbReference type="NCBI Taxonomy" id="2772510"/>
    <lineage>
        <taxon>Bacteria</taxon>
        <taxon>Bacillati</taxon>
        <taxon>Bacillota</taxon>
        <taxon>Bacilli</taxon>
        <taxon>Bacillales</taxon>
        <taxon>Paenibacillaceae</taxon>
        <taxon>Paenibacillus</taxon>
    </lineage>
</organism>
<dbReference type="InterPro" id="IPR018060">
    <property type="entry name" value="HTH_AraC"/>
</dbReference>
<keyword evidence="4" id="KW-0472">Membrane</keyword>
<dbReference type="AlphaFoldDB" id="A0A927C5X4"/>
<keyword evidence="7" id="KW-1185">Reference proteome</keyword>
<evidence type="ECO:0000256" key="3">
    <source>
        <dbReference type="ARBA" id="ARBA00023163"/>
    </source>
</evidence>
<keyword evidence="4" id="KW-1133">Transmembrane helix</keyword>
<dbReference type="Pfam" id="PF12833">
    <property type="entry name" value="HTH_18"/>
    <property type="match status" value="1"/>
</dbReference>
<sequence length="743" mass="83167">MRKERVRRFSALFENAYFRRLFVSYAVTTALIACLCGAVLYDRAGRAAHEELERQSRSKLLGVQEHLENTYPNVFKNAFVSNLLSAVDKPGRDAFSVYYEEYGQNVYQMYHLAAHLKTIVSGRPEAENVTVYFKNTNFMVDKHAFFPKEEHTPGAELIQRLQKDEIPTNRWLQRNVYYGEGVYDRLMTFVYSFPERAKGGEIQGYMLIDIRADRFRDILSGLAGDSGEKFVMLSVKDGYMTGSDHVTETDFTRVLNVRERGAGSGDKGVSLLPASEGNGDWAYASIRPKGMVAPASAQMQRNVVFVCLGVIALGVLIAYYLSLKSYKPVQTMLLRLKERDNGLLPNQQRNEFLALDLVLNGLYSTIQQLSQQVDGNMLHALLNGRLSEDEMPKQVPVKAGYVVAAVRMENGGARELVPALQSGSPITQLVAEKDAHEITILYFSDETGTLRERIREELERLLPSLAGDRGYAAGMGGLVQTREDIAKSNEQAASALKYTFLLGMNRVFDSEELGLRCDIPQIDYEPFERALRAGNSEAAKQFIADFLEKIEGRPVPLETAELSLAQLTMIMSKVMIDINTKERIFPDVLPYQRASQGTFAETVALICEQSMQIAGHIGRHLLPHAQHEVIAGLMRYIDAHLHEDISLDQLAGMAGLSTQYLSRQFKEIAGISFIEYLTNVRMERAGGLLQNSRSSVTEIASAVGYSNAQYFCARFKSKFGVTPMQYRNLFKAEGDRTAHAGRG</sequence>
<dbReference type="PANTHER" id="PTHR43280">
    <property type="entry name" value="ARAC-FAMILY TRANSCRIPTIONAL REGULATOR"/>
    <property type="match status" value="1"/>
</dbReference>
<evidence type="ECO:0000256" key="2">
    <source>
        <dbReference type="ARBA" id="ARBA00023125"/>
    </source>
</evidence>
<dbReference type="Proteomes" id="UP000639396">
    <property type="component" value="Unassembled WGS sequence"/>
</dbReference>
<dbReference type="RefSeq" id="WP_190926398.1">
    <property type="nucleotide sequence ID" value="NZ_JACXJA010000007.1"/>
</dbReference>
<dbReference type="EMBL" id="JACXJA010000007">
    <property type="protein sequence ID" value="MBD2861958.1"/>
    <property type="molecule type" value="Genomic_DNA"/>
</dbReference>
<proteinExistence type="predicted"/>
<accession>A0A927C5X4</accession>
<reference evidence="6" key="1">
    <citation type="submission" date="2020-09" db="EMBL/GenBank/DDBJ databases">
        <title>A novel bacterium of genus Paenibacillus, isolated from South China Sea.</title>
        <authorList>
            <person name="Huang H."/>
            <person name="Mo K."/>
            <person name="Hu Y."/>
        </authorList>
    </citation>
    <scope>NUCLEOTIDE SEQUENCE</scope>
    <source>
        <strain evidence="6">IB182363</strain>
    </source>
</reference>
<dbReference type="SMART" id="SM00342">
    <property type="entry name" value="HTH_ARAC"/>
    <property type="match status" value="1"/>
</dbReference>
<keyword evidence="3" id="KW-0804">Transcription</keyword>
<dbReference type="PRINTS" id="PR00032">
    <property type="entry name" value="HTHARAC"/>
</dbReference>